<evidence type="ECO:0000313" key="3">
    <source>
        <dbReference type="EMBL" id="OQP59804.1"/>
    </source>
</evidence>
<evidence type="ECO:0000256" key="1">
    <source>
        <dbReference type="SAM" id="SignalP"/>
    </source>
</evidence>
<feature type="domain" description="GH141-like insertion" evidence="2">
    <location>
        <begin position="136"/>
        <end position="288"/>
    </location>
</feature>
<dbReference type="Pfam" id="PF21231">
    <property type="entry name" value="GH141_M"/>
    <property type="match status" value="1"/>
</dbReference>
<evidence type="ECO:0000259" key="2">
    <source>
        <dbReference type="Pfam" id="PF21231"/>
    </source>
</evidence>
<dbReference type="Gene3D" id="2.160.20.10">
    <property type="entry name" value="Single-stranded right-handed beta-helix, Pectin lyase-like"/>
    <property type="match status" value="2"/>
</dbReference>
<dbReference type="PANTHER" id="PTHR36453:SF1">
    <property type="entry name" value="RIGHT HANDED BETA HELIX DOMAIN-CONTAINING PROTEIN"/>
    <property type="match status" value="1"/>
</dbReference>
<organism evidence="3 4">
    <name type="scientific">Niastella populi</name>
    <dbReference type="NCBI Taxonomy" id="550983"/>
    <lineage>
        <taxon>Bacteria</taxon>
        <taxon>Pseudomonadati</taxon>
        <taxon>Bacteroidota</taxon>
        <taxon>Chitinophagia</taxon>
        <taxon>Chitinophagales</taxon>
        <taxon>Chitinophagaceae</taxon>
        <taxon>Niastella</taxon>
    </lineage>
</organism>
<dbReference type="EMBL" id="LWBP01000167">
    <property type="protein sequence ID" value="OQP59804.1"/>
    <property type="molecule type" value="Genomic_DNA"/>
</dbReference>
<comment type="caution">
    <text evidence="3">The sequence shown here is derived from an EMBL/GenBank/DDBJ whole genome shotgun (WGS) entry which is preliminary data.</text>
</comment>
<dbReference type="InterPro" id="IPR012334">
    <property type="entry name" value="Pectin_lyas_fold"/>
</dbReference>
<dbReference type="OrthoDB" id="9808066at2"/>
<feature type="signal peptide" evidence="1">
    <location>
        <begin position="1"/>
        <end position="24"/>
    </location>
</feature>
<evidence type="ECO:0000313" key="4">
    <source>
        <dbReference type="Proteomes" id="UP000192276"/>
    </source>
</evidence>
<accession>A0A1V9FN62</accession>
<keyword evidence="4" id="KW-1185">Reference proteome</keyword>
<proteinExistence type="predicted"/>
<reference evidence="4" key="1">
    <citation type="submission" date="2016-04" db="EMBL/GenBank/DDBJ databases">
        <authorList>
            <person name="Chen L."/>
            <person name="Zhuang W."/>
            <person name="Wang G."/>
        </authorList>
    </citation>
    <scope>NUCLEOTIDE SEQUENCE [LARGE SCALE GENOMIC DNA]</scope>
    <source>
        <strain evidence="4">208</strain>
    </source>
</reference>
<dbReference type="STRING" id="550983.A4R26_20655"/>
<dbReference type="AlphaFoldDB" id="A0A1V9FN62"/>
<dbReference type="InterPro" id="IPR048482">
    <property type="entry name" value="GH141_ins"/>
</dbReference>
<gene>
    <name evidence="3" type="ORF">A4R26_20655</name>
</gene>
<name>A0A1V9FN62_9BACT</name>
<dbReference type="InterPro" id="IPR011050">
    <property type="entry name" value="Pectin_lyase_fold/virulence"/>
</dbReference>
<sequence length="625" mass="69753">MKRLFNYPITVVLFVCLFSITAQAADIYVAPNGSDANPGTKEKPMATVAMALRKAREMRRLNDPAVANGVHIIVENGVYALSEPLFVRPEDSGTPTSPTIIEAAPGARPVLSGGLQVKGWRKATENIPGLPAAARGKVWVANAPVEAGRLLDFRQLWINDQKAVRARDRNADSMNRILSWNHQTEQCWIPKPKAAGWDKAAGMEMYIHQWWAIAILRIKSVTVKGDSALLSFYQPESRIQSEHPWPAPWISQKTGNSAFYLTNAIQFLDEPGEWYLDVQKQRIVYWPRNNEELPTAQVVAPCLQNIARIEGTIDDPVSHVYFKGIDFKHTTWLRPSQAGHVPLQAGMFLLDAYKLKIPGTPDKKGLENQAWIGRQPGGVELQFVNNTGFERCNFSHMAATGLDYIKGTQYDTIIGCTFRDIAGTAIQAGYFSDPAFETHLPYNPADERELCRKLTISNSYITNCANEDWGCVGISAGYVQGINIVHNELNDLPYSGICVGWGWTKTINAMRNNRVHANLVHHYAKHMYDVGGLYTLSAQPGSVISENYVHTILKAPYAHDPNHFFYMYLDEGSAYLTLKDNYCEADKFMKNSNGPGNTWENNGPMVADSIRNRAGLEDGYKGIKK</sequence>
<feature type="chain" id="PRO_5012099426" description="GH141-like insertion domain-containing protein" evidence="1">
    <location>
        <begin position="25"/>
        <end position="625"/>
    </location>
</feature>
<dbReference type="SUPFAM" id="SSF51126">
    <property type="entry name" value="Pectin lyase-like"/>
    <property type="match status" value="1"/>
</dbReference>
<protein>
    <recommendedName>
        <fullName evidence="2">GH141-like insertion domain-containing protein</fullName>
    </recommendedName>
</protein>
<dbReference type="Proteomes" id="UP000192276">
    <property type="component" value="Unassembled WGS sequence"/>
</dbReference>
<keyword evidence="1" id="KW-0732">Signal</keyword>
<dbReference type="RefSeq" id="WP_081164482.1">
    <property type="nucleotide sequence ID" value="NZ_LWBP01000167.1"/>
</dbReference>
<dbReference type="PANTHER" id="PTHR36453">
    <property type="entry name" value="SECRETED PROTEIN-RELATED"/>
    <property type="match status" value="1"/>
</dbReference>